<evidence type="ECO:0000256" key="1">
    <source>
        <dbReference type="SAM" id="Phobius"/>
    </source>
</evidence>
<feature type="transmembrane region" description="Helical" evidence="1">
    <location>
        <begin position="54"/>
        <end position="74"/>
    </location>
</feature>
<reference evidence="2" key="1">
    <citation type="submission" date="2019-02" db="EMBL/GenBank/DDBJ databases">
        <authorList>
            <person name="Gruber-Vodicka R. H."/>
            <person name="Seah K. B. B."/>
        </authorList>
    </citation>
    <scope>NUCLEOTIDE SEQUENCE</scope>
    <source>
        <strain evidence="2">BECK_BZ197</strain>
        <strain evidence="4">BECK_BZ198</strain>
        <strain evidence="3">BECK_BZ199</strain>
    </source>
</reference>
<evidence type="ECO:0000313" key="4">
    <source>
        <dbReference type="EMBL" id="VFK74442.1"/>
    </source>
</evidence>
<protein>
    <submittedName>
        <fullName evidence="2">Uncharacterized protein</fullName>
    </submittedName>
</protein>
<name>A0A450X2F1_9GAMM</name>
<proteinExistence type="predicted"/>
<sequence>MASSSSGRSEFKEALRYLWHILVTAALFSFLILAAVGIEILLGIIRESRYASDFLLQTLVIGKYAILIIDLGLLA</sequence>
<keyword evidence="1" id="KW-0472">Membrane</keyword>
<feature type="transmembrane region" description="Helical" evidence="1">
    <location>
        <begin position="17"/>
        <end position="42"/>
    </location>
</feature>
<dbReference type="AlphaFoldDB" id="A0A450X2F1"/>
<evidence type="ECO:0000313" key="2">
    <source>
        <dbReference type="EMBL" id="VFK23457.1"/>
    </source>
</evidence>
<evidence type="ECO:0000313" key="3">
    <source>
        <dbReference type="EMBL" id="VFK27853.1"/>
    </source>
</evidence>
<keyword evidence="1" id="KW-0812">Transmembrane</keyword>
<keyword evidence="1" id="KW-1133">Transmembrane helix</keyword>
<gene>
    <name evidence="2" type="ORF">BECKMB1821G_GA0114241_10057</name>
    <name evidence="4" type="ORF">BECKMB1821H_GA0114242_10057</name>
    <name evidence="3" type="ORF">BECKMB1821I_GA0114274_10057</name>
</gene>
<dbReference type="EMBL" id="CAADFQ010000005">
    <property type="protein sequence ID" value="VFK27853.1"/>
    <property type="molecule type" value="Genomic_DNA"/>
</dbReference>
<dbReference type="EMBL" id="CAADGH010000005">
    <property type="protein sequence ID" value="VFK74442.1"/>
    <property type="molecule type" value="Genomic_DNA"/>
</dbReference>
<dbReference type="EMBL" id="CAADFO010000005">
    <property type="protein sequence ID" value="VFK23457.1"/>
    <property type="molecule type" value="Genomic_DNA"/>
</dbReference>
<organism evidence="2">
    <name type="scientific">Candidatus Kentrum sp. MB</name>
    <dbReference type="NCBI Taxonomy" id="2138164"/>
    <lineage>
        <taxon>Bacteria</taxon>
        <taxon>Pseudomonadati</taxon>
        <taxon>Pseudomonadota</taxon>
        <taxon>Gammaproteobacteria</taxon>
        <taxon>Candidatus Kentrum</taxon>
    </lineage>
</organism>
<accession>A0A450X2F1</accession>